<organism evidence="7">
    <name type="scientific">bioreactor metagenome</name>
    <dbReference type="NCBI Taxonomy" id="1076179"/>
    <lineage>
        <taxon>unclassified sequences</taxon>
        <taxon>metagenomes</taxon>
        <taxon>ecological metagenomes</taxon>
    </lineage>
</organism>
<dbReference type="GO" id="GO:0016987">
    <property type="term" value="F:sigma factor activity"/>
    <property type="evidence" value="ECO:0007669"/>
    <property type="project" value="UniProtKB-KW"/>
</dbReference>
<dbReference type="GO" id="GO:0003677">
    <property type="term" value="F:DNA binding"/>
    <property type="evidence" value="ECO:0007669"/>
    <property type="project" value="InterPro"/>
</dbReference>
<dbReference type="Pfam" id="PF04542">
    <property type="entry name" value="Sigma70_r2"/>
    <property type="match status" value="1"/>
</dbReference>
<protein>
    <recommendedName>
        <fullName evidence="8">ECF RNA polymerase sigma factor SigW</fullName>
    </recommendedName>
</protein>
<dbReference type="InterPro" id="IPR014284">
    <property type="entry name" value="RNA_pol_sigma-70_dom"/>
</dbReference>
<dbReference type="InterPro" id="IPR036388">
    <property type="entry name" value="WH-like_DNA-bd_sf"/>
</dbReference>
<feature type="domain" description="RNA polymerase sigma factor 70 region 4 type 2" evidence="6">
    <location>
        <begin position="128"/>
        <end position="177"/>
    </location>
</feature>
<evidence type="ECO:0000313" key="7">
    <source>
        <dbReference type="EMBL" id="MPM31636.1"/>
    </source>
</evidence>
<evidence type="ECO:0000256" key="4">
    <source>
        <dbReference type="ARBA" id="ARBA00023163"/>
    </source>
</evidence>
<dbReference type="Gene3D" id="1.10.10.10">
    <property type="entry name" value="Winged helix-like DNA-binding domain superfamily/Winged helix DNA-binding domain"/>
    <property type="match status" value="1"/>
</dbReference>
<dbReference type="SUPFAM" id="SSF88659">
    <property type="entry name" value="Sigma3 and sigma4 domains of RNA polymerase sigma factors"/>
    <property type="match status" value="1"/>
</dbReference>
<evidence type="ECO:0000259" key="5">
    <source>
        <dbReference type="Pfam" id="PF04542"/>
    </source>
</evidence>
<dbReference type="InterPro" id="IPR007627">
    <property type="entry name" value="RNA_pol_sigma70_r2"/>
</dbReference>
<name>A0A644YSZ9_9ZZZZ</name>
<dbReference type="PANTHER" id="PTHR43133">
    <property type="entry name" value="RNA POLYMERASE ECF-TYPE SIGMA FACTO"/>
    <property type="match status" value="1"/>
</dbReference>
<dbReference type="GO" id="GO:0006352">
    <property type="term" value="P:DNA-templated transcription initiation"/>
    <property type="evidence" value="ECO:0007669"/>
    <property type="project" value="InterPro"/>
</dbReference>
<keyword evidence="3" id="KW-0731">Sigma factor</keyword>
<dbReference type="CDD" id="cd06171">
    <property type="entry name" value="Sigma70_r4"/>
    <property type="match status" value="1"/>
</dbReference>
<proteinExistence type="inferred from homology"/>
<evidence type="ECO:0000256" key="3">
    <source>
        <dbReference type="ARBA" id="ARBA00023082"/>
    </source>
</evidence>
<dbReference type="InterPro" id="IPR013325">
    <property type="entry name" value="RNA_pol_sigma_r2"/>
</dbReference>
<evidence type="ECO:0000259" key="6">
    <source>
        <dbReference type="Pfam" id="PF08281"/>
    </source>
</evidence>
<dbReference type="PANTHER" id="PTHR43133:SF46">
    <property type="entry name" value="RNA POLYMERASE SIGMA-70 FACTOR ECF SUBFAMILY"/>
    <property type="match status" value="1"/>
</dbReference>
<dbReference type="Gene3D" id="1.10.1740.10">
    <property type="match status" value="1"/>
</dbReference>
<comment type="caution">
    <text evidence="7">The sequence shown here is derived from an EMBL/GenBank/DDBJ whole genome shotgun (WGS) entry which is preliminary data.</text>
</comment>
<dbReference type="AlphaFoldDB" id="A0A644YSZ9"/>
<dbReference type="EMBL" id="VSSQ01006130">
    <property type="protein sequence ID" value="MPM31636.1"/>
    <property type="molecule type" value="Genomic_DNA"/>
</dbReference>
<dbReference type="SUPFAM" id="SSF88946">
    <property type="entry name" value="Sigma2 domain of RNA polymerase sigma factors"/>
    <property type="match status" value="1"/>
</dbReference>
<feature type="domain" description="RNA polymerase sigma-70 region 2" evidence="5">
    <location>
        <begin position="33"/>
        <end position="98"/>
    </location>
</feature>
<dbReference type="InterPro" id="IPR039425">
    <property type="entry name" value="RNA_pol_sigma-70-like"/>
</dbReference>
<keyword evidence="2" id="KW-0805">Transcription regulation</keyword>
<sequence length="195" mass="22439">MSDKQQTNNEKMLSETQLVKNCLAGRAESQELLYRRYASRMFGVCLRYAKNKMEAEDIMQEGFIKVFQNLKNFRCDGSLEGWVRRIMVNTAINYYKSNLKYLQTLDIDDCSNNESVSVEATDNISLKTLLALIQKLPEGYRMVFNLYVIEGYSHKEIADSLGISENTSKSQLSRARKVLQDKLKTINAVCYEQIA</sequence>
<reference evidence="7" key="1">
    <citation type="submission" date="2019-08" db="EMBL/GenBank/DDBJ databases">
        <authorList>
            <person name="Kucharzyk K."/>
            <person name="Murdoch R.W."/>
            <person name="Higgins S."/>
            <person name="Loffler F."/>
        </authorList>
    </citation>
    <scope>NUCLEOTIDE SEQUENCE</scope>
</reference>
<keyword evidence="4" id="KW-0804">Transcription</keyword>
<evidence type="ECO:0000256" key="2">
    <source>
        <dbReference type="ARBA" id="ARBA00023015"/>
    </source>
</evidence>
<dbReference type="InterPro" id="IPR013249">
    <property type="entry name" value="RNA_pol_sigma70_r4_t2"/>
</dbReference>
<evidence type="ECO:0008006" key="8">
    <source>
        <dbReference type="Google" id="ProtNLM"/>
    </source>
</evidence>
<dbReference type="NCBIfam" id="TIGR02937">
    <property type="entry name" value="sigma70-ECF"/>
    <property type="match status" value="1"/>
</dbReference>
<comment type="similarity">
    <text evidence="1">Belongs to the sigma-70 factor family. ECF subfamily.</text>
</comment>
<evidence type="ECO:0000256" key="1">
    <source>
        <dbReference type="ARBA" id="ARBA00010641"/>
    </source>
</evidence>
<dbReference type="InterPro" id="IPR013324">
    <property type="entry name" value="RNA_pol_sigma_r3/r4-like"/>
</dbReference>
<gene>
    <name evidence="7" type="ORF">SDC9_78192</name>
</gene>
<dbReference type="Pfam" id="PF08281">
    <property type="entry name" value="Sigma70_r4_2"/>
    <property type="match status" value="1"/>
</dbReference>
<accession>A0A644YSZ9</accession>